<dbReference type="Proteomes" id="UP001528411">
    <property type="component" value="Unassembled WGS sequence"/>
</dbReference>
<evidence type="ECO:0000313" key="3">
    <source>
        <dbReference type="Proteomes" id="UP001528411"/>
    </source>
</evidence>
<accession>A0ABT5FAZ7</accession>
<sequence>MFLVTQPILNYTANIETLVNTSIIGDVQSSCTDCYSNENSHLEANTLSNSTVQSVSLSLNNGTVSDSNFISSNLSLATTITSSTFTESDIYGTNNIRLINNVLSDTDLLISGDSRRLTMRYNKLDTDSSVSAELLDISHNYWGSTNLETIAVQTGYSPDKDQNTHLYPILTSYDLYSGDWDNDGIPDYIDHDNDNDGYSDLQEDWESDPVYGAIFNPLDDTSFPDVNNDNDMDGIADEDDVDDDNDGVSDVDENTYGTDPFLADSDGDSVNDGDEISYKYNPLDKNNFPLMGSISGQVIDNSNSNTDGVVYIVGFEQQDDMMNDSSIQRINLTGVTVSAGTQLMIEKDTPVSFYDSVIAGTSENVVTIRSSGAGNGSFNLYNSQVSFANIKLALDWYINETSEVVYSDLSMNNGYGYSHGLIQNSFVSNSTYWSNYGEITQSYLTGENVSNLSNGVIKSSYVELTSSLSNYGLFESSYSSDSLSNNSSIRQSENGVISNSIVEGLYSYSANSTIKNSDIKFYYNNTSAMFFDNVFMQNASGSVYYDGFGTPIDQIGDGVAETLFELNGSTYIVDGINNPRSTPNFPDAAGAIASDVIEGIWNPENVGAWWDKSDPSLFPESAP</sequence>
<comment type="caution">
    <text evidence="2">The sequence shown here is derived from an EMBL/GenBank/DDBJ whole genome shotgun (WGS) entry which is preliminary data.</text>
</comment>
<evidence type="ECO:0000256" key="1">
    <source>
        <dbReference type="SAM" id="MobiDB-lite"/>
    </source>
</evidence>
<dbReference type="EMBL" id="JAQOMS010000002">
    <property type="protein sequence ID" value="MDC2888721.1"/>
    <property type="molecule type" value="Genomic_DNA"/>
</dbReference>
<proteinExistence type="predicted"/>
<feature type="region of interest" description="Disordered" evidence="1">
    <location>
        <begin position="216"/>
        <end position="270"/>
    </location>
</feature>
<dbReference type="RefSeq" id="WP_272180302.1">
    <property type="nucleotide sequence ID" value="NZ_JAQOMS010000002.1"/>
</dbReference>
<gene>
    <name evidence="2" type="ORF">PN838_08000</name>
</gene>
<evidence type="ECO:0000313" key="2">
    <source>
        <dbReference type="EMBL" id="MDC2888721.1"/>
    </source>
</evidence>
<reference evidence="2 3" key="1">
    <citation type="submission" date="2023-01" db="EMBL/GenBank/DDBJ databases">
        <title>Psychrosphaera sp. nov., isolated from marine algae.</title>
        <authorList>
            <person name="Bayburt H."/>
            <person name="Choi B.J."/>
            <person name="Kim J.M."/>
            <person name="Choi D.G."/>
            <person name="Jeon C.O."/>
        </authorList>
    </citation>
    <scope>NUCLEOTIDE SEQUENCE [LARGE SCALE GENOMIC DNA]</scope>
    <source>
        <strain evidence="2 3">G1-22</strain>
    </source>
</reference>
<feature type="compositionally biased region" description="Acidic residues" evidence="1">
    <location>
        <begin position="228"/>
        <end position="253"/>
    </location>
</feature>
<organism evidence="2 3">
    <name type="scientific">Psychrosphaera algicola</name>
    <dbReference type="NCBI Taxonomy" id="3023714"/>
    <lineage>
        <taxon>Bacteria</taxon>
        <taxon>Pseudomonadati</taxon>
        <taxon>Pseudomonadota</taxon>
        <taxon>Gammaproteobacteria</taxon>
        <taxon>Alteromonadales</taxon>
        <taxon>Pseudoalteromonadaceae</taxon>
        <taxon>Psychrosphaera</taxon>
    </lineage>
</organism>
<name>A0ABT5FAZ7_9GAMM</name>
<protein>
    <submittedName>
        <fullName evidence="2">Uncharacterized protein</fullName>
    </submittedName>
</protein>
<keyword evidence="3" id="KW-1185">Reference proteome</keyword>